<evidence type="ECO:0000313" key="2">
    <source>
        <dbReference type="EMBL" id="KIC72225.1"/>
    </source>
</evidence>
<name>A0A0C1JLS8_9BACT</name>
<dbReference type="Proteomes" id="UP000031465">
    <property type="component" value="Unassembled WGS sequence"/>
</dbReference>
<feature type="transmembrane region" description="Helical" evidence="1">
    <location>
        <begin position="51"/>
        <end position="73"/>
    </location>
</feature>
<keyword evidence="1" id="KW-1133">Transmembrane helix</keyword>
<gene>
    <name evidence="2" type="ORF">DB44_CN00310</name>
</gene>
<dbReference type="RefSeq" id="WP_039357903.1">
    <property type="nucleotide sequence ID" value="NZ_JSAN01000060.1"/>
</dbReference>
<dbReference type="AlphaFoldDB" id="A0A0C1JLS8"/>
<evidence type="ECO:0000313" key="3">
    <source>
        <dbReference type="Proteomes" id="UP000031465"/>
    </source>
</evidence>
<feature type="transmembrane region" description="Helical" evidence="1">
    <location>
        <begin position="93"/>
        <end position="114"/>
    </location>
</feature>
<reference evidence="2 3" key="1">
    <citation type="journal article" date="2014" name="Mol. Biol. Evol.">
        <title>Massive expansion of Ubiquitination-related gene families within the Chlamydiae.</title>
        <authorList>
            <person name="Domman D."/>
            <person name="Collingro A."/>
            <person name="Lagkouvardos I."/>
            <person name="Gehre L."/>
            <person name="Weinmaier T."/>
            <person name="Rattei T."/>
            <person name="Subtil A."/>
            <person name="Horn M."/>
        </authorList>
    </citation>
    <scope>NUCLEOTIDE SEQUENCE [LARGE SCALE GENOMIC DNA]</scope>
    <source>
        <strain evidence="2 3">EI2</strain>
    </source>
</reference>
<accession>A0A0C1JLS8</accession>
<feature type="transmembrane region" description="Helical" evidence="1">
    <location>
        <begin position="126"/>
        <end position="145"/>
    </location>
</feature>
<feature type="transmembrane region" description="Helical" evidence="1">
    <location>
        <begin position="16"/>
        <end position="39"/>
    </location>
</feature>
<proteinExistence type="predicted"/>
<organism evidence="2 3">
    <name type="scientific">Candidatus Protochlamydia amoebophila</name>
    <dbReference type="NCBI Taxonomy" id="362787"/>
    <lineage>
        <taxon>Bacteria</taxon>
        <taxon>Pseudomonadati</taxon>
        <taxon>Chlamydiota</taxon>
        <taxon>Chlamydiia</taxon>
        <taxon>Parachlamydiales</taxon>
        <taxon>Parachlamydiaceae</taxon>
        <taxon>Candidatus Protochlamydia</taxon>
    </lineage>
</organism>
<sequence length="252" mass="29715">MQSPQKVVQFRSSNFIALYLYTVFLTGIIWLIFIGLSYAGFPFPQIEIEKFFDLGFFSISIFGIIVFLTMVPFQTVEAKLSPGFYSRIFNTPLAHFGIYVLMSCSIFCFLIIALQHMLDKNIYLSQLFIAMVTAIIFAILFHRFWVLRCLYQPYIVNKYINKLAREETDKEIWIELFECTYKAIKQYRVSDARNFIDLMFHVYQKCSAEEKTSLLNEDLMSLYAIAQESRPIARFIEEKWPFLLLKFSNHKS</sequence>
<dbReference type="PATRIC" id="fig|362787.3.peg.928"/>
<keyword evidence="1" id="KW-0472">Membrane</keyword>
<evidence type="ECO:0000256" key="1">
    <source>
        <dbReference type="SAM" id="Phobius"/>
    </source>
</evidence>
<keyword evidence="1" id="KW-0812">Transmembrane</keyword>
<dbReference type="EMBL" id="JSAN01000060">
    <property type="protein sequence ID" value="KIC72225.1"/>
    <property type="molecule type" value="Genomic_DNA"/>
</dbReference>
<comment type="caution">
    <text evidence="2">The sequence shown here is derived from an EMBL/GenBank/DDBJ whole genome shotgun (WGS) entry which is preliminary data.</text>
</comment>
<protein>
    <submittedName>
        <fullName evidence="2">Uncharacterized protein</fullName>
    </submittedName>
</protein>